<proteinExistence type="inferred from homology"/>
<dbReference type="SUPFAM" id="SSF56112">
    <property type="entry name" value="Protein kinase-like (PK-like)"/>
    <property type="match status" value="1"/>
</dbReference>
<feature type="region of interest" description="Disordered" evidence="5">
    <location>
        <begin position="1"/>
        <end position="29"/>
    </location>
</feature>
<dbReference type="RefSeq" id="WP_181579254.1">
    <property type="nucleotide sequence ID" value="NZ_CP059399.1"/>
</dbReference>
<evidence type="ECO:0000256" key="2">
    <source>
        <dbReference type="ARBA" id="ARBA00022679"/>
    </source>
</evidence>
<dbReference type="Pfam" id="PF03109">
    <property type="entry name" value="ABC1"/>
    <property type="match status" value="1"/>
</dbReference>
<evidence type="ECO:0000256" key="4">
    <source>
        <dbReference type="ARBA" id="ARBA00022840"/>
    </source>
</evidence>
<keyword evidence="2" id="KW-0808">Transferase</keyword>
<dbReference type="Proteomes" id="UP000515512">
    <property type="component" value="Chromosome"/>
</dbReference>
<dbReference type="InterPro" id="IPR011009">
    <property type="entry name" value="Kinase-like_dom_sf"/>
</dbReference>
<gene>
    <name evidence="7" type="ORF">H0264_21850</name>
</gene>
<dbReference type="EMBL" id="CP059399">
    <property type="protein sequence ID" value="QLY28046.1"/>
    <property type="molecule type" value="Genomic_DNA"/>
</dbReference>
<dbReference type="InterPro" id="IPR034646">
    <property type="entry name" value="ADCK3_dom"/>
</dbReference>
<keyword evidence="8" id="KW-1185">Reference proteome</keyword>
<evidence type="ECO:0000256" key="3">
    <source>
        <dbReference type="ARBA" id="ARBA00022741"/>
    </source>
</evidence>
<organism evidence="7 8">
    <name type="scientific">Nocardia huaxiensis</name>
    <dbReference type="NCBI Taxonomy" id="2755382"/>
    <lineage>
        <taxon>Bacteria</taxon>
        <taxon>Bacillati</taxon>
        <taxon>Actinomycetota</taxon>
        <taxon>Actinomycetes</taxon>
        <taxon>Mycobacteriales</taxon>
        <taxon>Nocardiaceae</taxon>
        <taxon>Nocardia</taxon>
    </lineage>
</organism>
<reference evidence="7 8" key="1">
    <citation type="submission" date="2020-07" db="EMBL/GenBank/DDBJ databases">
        <authorList>
            <person name="Zhuang K."/>
            <person name="Ran Y."/>
        </authorList>
    </citation>
    <scope>NUCLEOTIDE SEQUENCE [LARGE SCALE GENOMIC DNA]</scope>
    <source>
        <strain evidence="7 8">WCH-YHL-001</strain>
    </source>
</reference>
<evidence type="ECO:0000256" key="5">
    <source>
        <dbReference type="SAM" id="MobiDB-lite"/>
    </source>
</evidence>
<keyword evidence="4" id="KW-0067">ATP-binding</keyword>
<protein>
    <submittedName>
        <fullName evidence="7">AarF/ABC1/UbiB kinase family protein</fullName>
    </submittedName>
</protein>
<comment type="similarity">
    <text evidence="1">Belongs to the protein kinase superfamily. ADCK protein kinase family.</text>
</comment>
<evidence type="ECO:0000313" key="8">
    <source>
        <dbReference type="Proteomes" id="UP000515512"/>
    </source>
</evidence>
<dbReference type="PANTHER" id="PTHR43851">
    <property type="match status" value="1"/>
</dbReference>
<dbReference type="GO" id="GO:0005524">
    <property type="term" value="F:ATP binding"/>
    <property type="evidence" value="ECO:0007669"/>
    <property type="project" value="UniProtKB-KW"/>
</dbReference>
<feature type="domain" description="ABC1 atypical kinase-like" evidence="6">
    <location>
        <begin position="115"/>
        <end position="348"/>
    </location>
</feature>
<keyword evidence="7" id="KW-0418">Kinase</keyword>
<name>A0A7D6YZ67_9NOCA</name>
<dbReference type="AlphaFoldDB" id="A0A7D6YZ67"/>
<sequence>MTDWLGGTRRSRKFGSRPADPSGHPPAHPAARTVRLAALPIAYAGRHAAGLGKLLHGAPAETVYAEIRERTARHIFEVLGNLRGCAAKLGQILALYPGGLPYEIAGPYREALANLQFAAPPMLPGAVHAAMTQYLGPDWRDAFLEFDDRRPMAASIGQVHRAIWRDGTPVAVKIQYPGVAEAIESDLRQVRHLAFVAGVMLPSMDLDGLVGELCEGIRIELDYRREAENQRIAAEKYTDDPEFAIPRVVEQRAGVLVTEWLDGELLTTALLHGMPSETRDRVGASIFRFCMLSPARTGLIYCDPHPGNFVILPDGRLGVIDFGACTPQPPGFDDMIAPALEAALNGSADEFDALLRDYGFIPPGQDVDIAEFTRVLDPFVRMALEPTAEFSTEWLRARIGEGLSPRLDNVHRHLAMPPALWSYSRTLLSMVAVLAQLGATIPAGDIAIERLPEFEAIRARARARTAAGNGVSLRRV</sequence>
<dbReference type="CDD" id="cd13970">
    <property type="entry name" value="ABC1_ADCK3"/>
    <property type="match status" value="1"/>
</dbReference>
<keyword evidence="3" id="KW-0547">Nucleotide-binding</keyword>
<dbReference type="PANTHER" id="PTHR43851:SF3">
    <property type="entry name" value="COENZYME Q8"/>
    <property type="match status" value="1"/>
</dbReference>
<evidence type="ECO:0000259" key="6">
    <source>
        <dbReference type="Pfam" id="PF03109"/>
    </source>
</evidence>
<evidence type="ECO:0000313" key="7">
    <source>
        <dbReference type="EMBL" id="QLY28046.1"/>
    </source>
</evidence>
<dbReference type="KEGG" id="nhu:H0264_21850"/>
<dbReference type="InterPro" id="IPR051409">
    <property type="entry name" value="Atypical_kinase_ADCK"/>
</dbReference>
<evidence type="ECO:0000256" key="1">
    <source>
        <dbReference type="ARBA" id="ARBA00009670"/>
    </source>
</evidence>
<dbReference type="GO" id="GO:0016301">
    <property type="term" value="F:kinase activity"/>
    <property type="evidence" value="ECO:0007669"/>
    <property type="project" value="UniProtKB-KW"/>
</dbReference>
<accession>A0A7D6YZ67</accession>
<dbReference type="InterPro" id="IPR004147">
    <property type="entry name" value="ABC1_dom"/>
</dbReference>